<protein>
    <submittedName>
        <fullName evidence="2">Uncharacterized protein</fullName>
    </submittedName>
</protein>
<feature type="compositionally biased region" description="Low complexity" evidence="1">
    <location>
        <begin position="68"/>
        <end position="83"/>
    </location>
</feature>
<sequence>MCSSSCLRFDFGQSFNEWLEKAVILTKDEAEILKPSPSPSNPAPPPSSAVPPSLFSKTREEESPNLRAETPATETAVAASTTPKTDKESKPEEESKPQAVGREEIAKANPVVKSCQDHQDLGTVDDGAATQT</sequence>
<evidence type="ECO:0000313" key="2">
    <source>
        <dbReference type="EMBL" id="KAJ8458150.1"/>
    </source>
</evidence>
<name>A0AAV8PLH7_ENSVE</name>
<keyword evidence="3" id="KW-1185">Reference proteome</keyword>
<comment type="caution">
    <text evidence="2">The sequence shown here is derived from an EMBL/GenBank/DDBJ whole genome shotgun (WGS) entry which is preliminary data.</text>
</comment>
<reference evidence="2 3" key="1">
    <citation type="submission" date="2022-12" db="EMBL/GenBank/DDBJ databases">
        <title>Chromosome-scale assembly of the Ensete ventricosum genome.</title>
        <authorList>
            <person name="Dussert Y."/>
            <person name="Stocks J."/>
            <person name="Wendawek A."/>
            <person name="Woldeyes F."/>
            <person name="Nichols R.A."/>
            <person name="Borrell J.S."/>
        </authorList>
    </citation>
    <scope>NUCLEOTIDE SEQUENCE [LARGE SCALE GENOMIC DNA]</scope>
    <source>
        <strain evidence="3">cv. Maze</strain>
        <tissue evidence="2">Seeds</tissue>
    </source>
</reference>
<feature type="region of interest" description="Disordered" evidence="1">
    <location>
        <begin position="30"/>
        <end position="132"/>
    </location>
</feature>
<accession>A0AAV8PLH7</accession>
<organism evidence="2 3">
    <name type="scientific">Ensete ventricosum</name>
    <name type="common">Abyssinian banana</name>
    <name type="synonym">Musa ensete</name>
    <dbReference type="NCBI Taxonomy" id="4639"/>
    <lineage>
        <taxon>Eukaryota</taxon>
        <taxon>Viridiplantae</taxon>
        <taxon>Streptophyta</taxon>
        <taxon>Embryophyta</taxon>
        <taxon>Tracheophyta</taxon>
        <taxon>Spermatophyta</taxon>
        <taxon>Magnoliopsida</taxon>
        <taxon>Liliopsida</taxon>
        <taxon>Zingiberales</taxon>
        <taxon>Musaceae</taxon>
        <taxon>Ensete</taxon>
    </lineage>
</organism>
<evidence type="ECO:0000313" key="3">
    <source>
        <dbReference type="Proteomes" id="UP001222027"/>
    </source>
</evidence>
<evidence type="ECO:0000256" key="1">
    <source>
        <dbReference type="SAM" id="MobiDB-lite"/>
    </source>
</evidence>
<dbReference type="AlphaFoldDB" id="A0AAV8PLH7"/>
<feature type="compositionally biased region" description="Pro residues" evidence="1">
    <location>
        <begin position="36"/>
        <end position="49"/>
    </location>
</feature>
<gene>
    <name evidence="2" type="ORF">OPV22_031076</name>
</gene>
<proteinExistence type="predicted"/>
<dbReference type="Proteomes" id="UP001222027">
    <property type="component" value="Unassembled WGS sequence"/>
</dbReference>
<dbReference type="EMBL" id="JAQQAF010000009">
    <property type="protein sequence ID" value="KAJ8458150.1"/>
    <property type="molecule type" value="Genomic_DNA"/>
</dbReference>
<feature type="compositionally biased region" description="Basic and acidic residues" evidence="1">
    <location>
        <begin position="84"/>
        <end position="106"/>
    </location>
</feature>